<reference evidence="2 3" key="1">
    <citation type="journal article" date="2021" name="Sci. Rep.">
        <title>The genome of the diatom Chaetoceros tenuissimus carries an ancient integrated fragment of an extant virus.</title>
        <authorList>
            <person name="Hongo Y."/>
            <person name="Kimura K."/>
            <person name="Takaki Y."/>
            <person name="Yoshida Y."/>
            <person name="Baba S."/>
            <person name="Kobayashi G."/>
            <person name="Nagasaki K."/>
            <person name="Hano T."/>
            <person name="Tomaru Y."/>
        </authorList>
    </citation>
    <scope>NUCLEOTIDE SEQUENCE [LARGE SCALE GENOMIC DNA]</scope>
    <source>
        <strain evidence="2 3">NIES-3715</strain>
    </source>
</reference>
<sequence length="341" mass="38417">MTSEVERNIKSLICENSGELSLSTIKDLYLFRFGSTLVVPPYVKLSSWIDSFPSFYLKKKRGTNDTIVYLKEGLATSHGVNHDEVENIKQLFSSKGGELSMSWLKEDYMKKFHEPLRVSGRLSSWLKNVPCFGMKVRPNTNDSVLYLKQPVSILAERLQDINTANEEVAGGHSDVFSDHEESEPEETKIDEIIESLLAHAGGSFQIPNVHQEVQSILNILPSRWTEALKSIGVDKVTDISLDVDRRPHCWIDGKRLYIAQEGEKVNVRDIDFIVQHLKEIGSDNRAGLDKQLHRVSAIRNNNDAIIGLTIRIGRHVEGNADFLLDLLYDKCGSILLLGEVS</sequence>
<accession>A0AAD3CUZ4</accession>
<gene>
    <name evidence="2" type="ORF">CTEN210_08011</name>
</gene>
<evidence type="ECO:0000313" key="3">
    <source>
        <dbReference type="Proteomes" id="UP001054902"/>
    </source>
</evidence>
<keyword evidence="3" id="KW-1185">Reference proteome</keyword>
<dbReference type="EMBL" id="BLLK01000045">
    <property type="protein sequence ID" value="GFH51535.1"/>
    <property type="molecule type" value="Genomic_DNA"/>
</dbReference>
<evidence type="ECO:0000313" key="2">
    <source>
        <dbReference type="EMBL" id="GFH51535.1"/>
    </source>
</evidence>
<evidence type="ECO:0000259" key="1">
    <source>
        <dbReference type="PROSITE" id="PS51644"/>
    </source>
</evidence>
<comment type="caution">
    <text evidence="2">The sequence shown here is derived from an EMBL/GenBank/DDBJ whole genome shotgun (WGS) entry which is preliminary data.</text>
</comment>
<organism evidence="2 3">
    <name type="scientific">Chaetoceros tenuissimus</name>
    <dbReference type="NCBI Taxonomy" id="426638"/>
    <lineage>
        <taxon>Eukaryota</taxon>
        <taxon>Sar</taxon>
        <taxon>Stramenopiles</taxon>
        <taxon>Ochrophyta</taxon>
        <taxon>Bacillariophyta</taxon>
        <taxon>Coscinodiscophyceae</taxon>
        <taxon>Chaetocerotophycidae</taxon>
        <taxon>Chaetocerotales</taxon>
        <taxon>Chaetocerotaceae</taxon>
        <taxon>Chaetoceros</taxon>
    </lineage>
</organism>
<dbReference type="AlphaFoldDB" id="A0AAD3CUZ4"/>
<dbReference type="PANTHER" id="PTHR20953">
    <property type="entry name" value="KINASE-RELATED"/>
    <property type="match status" value="1"/>
</dbReference>
<name>A0AAD3CUZ4_9STRA</name>
<dbReference type="PROSITE" id="PS51644">
    <property type="entry name" value="HTH_OST"/>
    <property type="match status" value="1"/>
</dbReference>
<feature type="domain" description="HTH OST-type" evidence="1">
    <location>
        <begin position="1"/>
        <end position="72"/>
    </location>
</feature>
<dbReference type="Proteomes" id="UP001054902">
    <property type="component" value="Unassembled WGS sequence"/>
</dbReference>
<protein>
    <recommendedName>
        <fullName evidence="1">HTH OST-type domain-containing protein</fullName>
    </recommendedName>
</protein>
<dbReference type="PANTHER" id="PTHR20953:SF3">
    <property type="entry name" value="P-LOOP CONTAINING NUCLEOSIDE TRIPHOSPHATE HYDROLASES SUPERFAMILY PROTEIN"/>
    <property type="match status" value="1"/>
</dbReference>
<dbReference type="InterPro" id="IPR025605">
    <property type="entry name" value="OST-HTH/LOTUS_dom"/>
</dbReference>
<proteinExistence type="predicted"/>